<comment type="caution">
    <text evidence="1">The sequence shown here is derived from an EMBL/GenBank/DDBJ whole genome shotgun (WGS) entry which is preliminary data.</text>
</comment>
<dbReference type="AlphaFoldDB" id="A0AAN5CH34"/>
<sequence>MPWSTSGELRVDADRLMLELSVVLSRNGWRLHSRFGRLLIYSFAEGEISSSRRPALSLSLLSHNLISFTGLPRAHQKEVDSSLGILEKEGSWMGETYRVVLSGQPWSSSSLSDRSSVISLLCGLFSSLLRLHWLPSSIALSPHGLLFSSPVDQKPRKRVMCAAAVWITNDNEISLTNFPSTVNDLLVSTARQHFVIIRSDRPSATHYRIRATVLSSTVRMHALLTVFLNELSIIGWRPMTSIQLFDNSDSDQVNVIFVLPDESLVRERSETEKNEQCK</sequence>
<dbReference type="Proteomes" id="UP001328107">
    <property type="component" value="Unassembled WGS sequence"/>
</dbReference>
<feature type="non-terminal residue" evidence="1">
    <location>
        <position position="278"/>
    </location>
</feature>
<evidence type="ECO:0000313" key="2">
    <source>
        <dbReference type="Proteomes" id="UP001328107"/>
    </source>
</evidence>
<keyword evidence="2" id="KW-1185">Reference proteome</keyword>
<dbReference type="EMBL" id="BTRK01000003">
    <property type="protein sequence ID" value="GMR42591.1"/>
    <property type="molecule type" value="Genomic_DNA"/>
</dbReference>
<protein>
    <submittedName>
        <fullName evidence="1">Uncharacterized protein</fullName>
    </submittedName>
</protein>
<organism evidence="1 2">
    <name type="scientific">Pristionchus mayeri</name>
    <dbReference type="NCBI Taxonomy" id="1317129"/>
    <lineage>
        <taxon>Eukaryota</taxon>
        <taxon>Metazoa</taxon>
        <taxon>Ecdysozoa</taxon>
        <taxon>Nematoda</taxon>
        <taxon>Chromadorea</taxon>
        <taxon>Rhabditida</taxon>
        <taxon>Rhabditina</taxon>
        <taxon>Diplogasteromorpha</taxon>
        <taxon>Diplogasteroidea</taxon>
        <taxon>Neodiplogasteridae</taxon>
        <taxon>Pristionchus</taxon>
    </lineage>
</organism>
<name>A0AAN5CH34_9BILA</name>
<evidence type="ECO:0000313" key="1">
    <source>
        <dbReference type="EMBL" id="GMR42591.1"/>
    </source>
</evidence>
<reference evidence="2" key="1">
    <citation type="submission" date="2022-10" db="EMBL/GenBank/DDBJ databases">
        <title>Genome assembly of Pristionchus species.</title>
        <authorList>
            <person name="Yoshida K."/>
            <person name="Sommer R.J."/>
        </authorList>
    </citation>
    <scope>NUCLEOTIDE SEQUENCE [LARGE SCALE GENOMIC DNA]</scope>
    <source>
        <strain evidence="2">RS5460</strain>
    </source>
</reference>
<gene>
    <name evidence="1" type="ORF">PMAYCL1PPCAC_12786</name>
</gene>
<proteinExistence type="predicted"/>
<accession>A0AAN5CH34</accession>